<accession>A0A6J4M9T3</accession>
<dbReference type="AlphaFoldDB" id="A0A6J4M9T3"/>
<feature type="compositionally biased region" description="Pro residues" evidence="1">
    <location>
        <begin position="334"/>
        <end position="345"/>
    </location>
</feature>
<organism evidence="2">
    <name type="scientific">uncultured Leptolyngbya sp</name>
    <dbReference type="NCBI Taxonomy" id="332963"/>
    <lineage>
        <taxon>Bacteria</taxon>
        <taxon>Bacillati</taxon>
        <taxon>Cyanobacteriota</taxon>
        <taxon>Cyanophyceae</taxon>
        <taxon>Leptolyngbyales</taxon>
        <taxon>Leptolyngbyaceae</taxon>
        <taxon>Leptolyngbya group</taxon>
        <taxon>Leptolyngbya</taxon>
        <taxon>environmental samples</taxon>
    </lineage>
</organism>
<dbReference type="EMBL" id="CADCTY010001051">
    <property type="protein sequence ID" value="CAA9354185.1"/>
    <property type="molecule type" value="Genomic_DNA"/>
</dbReference>
<proteinExistence type="predicted"/>
<reference evidence="2" key="1">
    <citation type="submission" date="2020-02" db="EMBL/GenBank/DDBJ databases">
        <authorList>
            <person name="Meier V. D."/>
        </authorList>
    </citation>
    <scope>NUCLEOTIDE SEQUENCE</scope>
    <source>
        <strain evidence="2">AVDCRST_MAG94</strain>
    </source>
</reference>
<sequence>MNLPAPQFQAIQESDAFLQLFPQRFDFIYAEHPDPGDRPDWKTEDRHPLSDRLLQAGAYLYGVRFGKQTDYLMLDIDSSSLYHPQSDHLVIPRLLAALEPLGLVETVAVTSSYSGGLHLYLPFPKTQETWAIAQVVSTLLVNAGFKLKPGQLELFPNPKPFSEAPSLYAAHRLPLQAGSYLLNRDFQPIYGDQTTFVQRWQFAQQRNAIDPRTLKRILQQTKRKRYKLSGKAEKFLHDLNTEVFTGWTSTGQTNYLLGRIAMREYIFGHVQRGSAPLTGEDLAAAICEVARALPGFELYCSHRAHLEQRAMFYARSIQSSRYYPFGSKHQKQPSPLPAPLTPPQPNWNQTQSQAARERIQHALTDLQQRQTLPATITARKQAIRAYGIGNQTLDKYKSLWHPHHLKPAPRTEDHPLPLTTIPVETLETPPRAEDHPLETNKLVPNAAAPPRQAAGFAAVGRCGGFSTGVPPASETQKSGRVEKQLAKMQGWLASKDPILVAEAQQFFTAQSEKELGNLISTAVVAPEPFEGGSSEGVVMPGGFGRAQSQSRRGKTALQEIRRLSVGSPQPVPEAAVNLVMQAEVEAFFAHYQQEHPEETALAWSAGVYNPLATVDLLAVGARFLEPDEEDWLALARLVGWLCVEDELDAIYFTAPPPTFALEQADWYVRPDLTTFLETPVLLAAVVQQSPIPLASLQAAINQRVQQLGWTLAQRVHFSEAMFERPEAALTQADWELLLFELQSQVQGVD</sequence>
<feature type="region of interest" description="Disordered" evidence="1">
    <location>
        <begin position="324"/>
        <end position="354"/>
    </location>
</feature>
<protein>
    <submittedName>
        <fullName evidence="2">Uncharacterized protein</fullName>
    </submittedName>
</protein>
<name>A0A6J4M9T3_9CYAN</name>
<gene>
    <name evidence="2" type="ORF">AVDCRST_MAG94-2987</name>
</gene>
<evidence type="ECO:0000313" key="2">
    <source>
        <dbReference type="EMBL" id="CAA9354185.1"/>
    </source>
</evidence>
<evidence type="ECO:0000256" key="1">
    <source>
        <dbReference type="SAM" id="MobiDB-lite"/>
    </source>
</evidence>